<comment type="cofactor">
    <cofactor evidence="1">
        <name>[4Fe-4S] cluster</name>
        <dbReference type="ChEBI" id="CHEBI:49883"/>
    </cofactor>
</comment>
<accession>A0A1T4RHP0</accession>
<keyword evidence="9" id="KW-1185">Reference proteome</keyword>
<dbReference type="Gene3D" id="3.20.20.70">
    <property type="entry name" value="Aldolase class I"/>
    <property type="match status" value="1"/>
</dbReference>
<feature type="domain" description="Radical SAM core" evidence="7">
    <location>
        <begin position="180"/>
        <end position="345"/>
    </location>
</feature>
<keyword evidence="5" id="KW-0408">Iron</keyword>
<evidence type="ECO:0000259" key="7">
    <source>
        <dbReference type="Pfam" id="PF04055"/>
    </source>
</evidence>
<dbReference type="GO" id="GO:0046872">
    <property type="term" value="F:metal ion binding"/>
    <property type="evidence" value="ECO:0007669"/>
    <property type="project" value="UniProtKB-KW"/>
</dbReference>
<evidence type="ECO:0000256" key="1">
    <source>
        <dbReference type="ARBA" id="ARBA00001966"/>
    </source>
</evidence>
<name>A0A1T4RHP0_9FIRM</name>
<evidence type="ECO:0000256" key="2">
    <source>
        <dbReference type="ARBA" id="ARBA00022485"/>
    </source>
</evidence>
<dbReference type="InterPro" id="IPR058240">
    <property type="entry name" value="rSAM_sf"/>
</dbReference>
<dbReference type="SFLD" id="SFLDS00029">
    <property type="entry name" value="Radical_SAM"/>
    <property type="match status" value="1"/>
</dbReference>
<keyword evidence="2" id="KW-0004">4Fe-4S</keyword>
<dbReference type="CDD" id="cd01335">
    <property type="entry name" value="Radical_SAM"/>
    <property type="match status" value="1"/>
</dbReference>
<protein>
    <submittedName>
        <fullName evidence="8">Radical SAM superfamily protein</fullName>
    </submittedName>
</protein>
<keyword evidence="6" id="KW-0411">Iron-sulfur</keyword>
<evidence type="ECO:0000313" key="8">
    <source>
        <dbReference type="EMBL" id="SKA15258.1"/>
    </source>
</evidence>
<dbReference type="GO" id="GO:0051539">
    <property type="term" value="F:4 iron, 4 sulfur cluster binding"/>
    <property type="evidence" value="ECO:0007669"/>
    <property type="project" value="UniProtKB-KW"/>
</dbReference>
<dbReference type="Proteomes" id="UP000189933">
    <property type="component" value="Unassembled WGS sequence"/>
</dbReference>
<proteinExistence type="predicted"/>
<evidence type="ECO:0000256" key="3">
    <source>
        <dbReference type="ARBA" id="ARBA00022691"/>
    </source>
</evidence>
<keyword evidence="3" id="KW-0949">S-adenosyl-L-methionine</keyword>
<dbReference type="SUPFAM" id="SSF102114">
    <property type="entry name" value="Radical SAM enzymes"/>
    <property type="match status" value="1"/>
</dbReference>
<keyword evidence="4" id="KW-0479">Metal-binding</keyword>
<dbReference type="SFLD" id="SFLDG01109">
    <property type="entry name" value="Uncharacterised_Radical_SAM_Su"/>
    <property type="match status" value="1"/>
</dbReference>
<dbReference type="PANTHER" id="PTHR30352">
    <property type="entry name" value="PYRUVATE FORMATE-LYASE-ACTIVATING ENZYME"/>
    <property type="match status" value="1"/>
</dbReference>
<organism evidence="8 9">
    <name type="scientific">Carboxydocella sporoproducens DSM 16521</name>
    <dbReference type="NCBI Taxonomy" id="1121270"/>
    <lineage>
        <taxon>Bacteria</taxon>
        <taxon>Bacillati</taxon>
        <taxon>Bacillota</taxon>
        <taxon>Clostridia</taxon>
        <taxon>Eubacteriales</taxon>
        <taxon>Clostridiales Family XVI. Incertae Sedis</taxon>
        <taxon>Carboxydocella</taxon>
    </lineage>
</organism>
<dbReference type="InterPro" id="IPR007197">
    <property type="entry name" value="rSAM"/>
</dbReference>
<dbReference type="InterPro" id="IPR013785">
    <property type="entry name" value="Aldolase_TIM"/>
</dbReference>
<dbReference type="GO" id="GO:0003824">
    <property type="term" value="F:catalytic activity"/>
    <property type="evidence" value="ECO:0007669"/>
    <property type="project" value="InterPro"/>
</dbReference>
<evidence type="ECO:0000313" key="9">
    <source>
        <dbReference type="Proteomes" id="UP000189933"/>
    </source>
</evidence>
<dbReference type="RefSeq" id="WP_078666141.1">
    <property type="nucleotide sequence ID" value="NZ_FUXM01000030.1"/>
</dbReference>
<dbReference type="InterPro" id="IPR034457">
    <property type="entry name" value="Organic_radical-activating"/>
</dbReference>
<reference evidence="9" key="1">
    <citation type="submission" date="2017-02" db="EMBL/GenBank/DDBJ databases">
        <authorList>
            <person name="Varghese N."/>
            <person name="Submissions S."/>
        </authorList>
    </citation>
    <scope>NUCLEOTIDE SEQUENCE [LARGE SCALE GENOMIC DNA]</scope>
    <source>
        <strain evidence="9">DSM 16521</strain>
    </source>
</reference>
<dbReference type="Pfam" id="PF04055">
    <property type="entry name" value="Radical_SAM"/>
    <property type="match status" value="1"/>
</dbReference>
<sequence>MGIRMLVADARGRVMDIPGWGMAGRSGRFFTEPHPEEMIPLPPGASLTLLPGCRPVGVDRQGKIRVYERYYAVAALLPQGYTRTLLPAYQRVEGDKPLPLLGYTAVGWAKGRYWVAASKTDRPRKWNPLLYNTPDLAERVARIRKELPHNRIIRQLGRCSLDYGCLTAQNIFYRRWEGGIPVSPACNARCVGCISLQPAECCPSPQERIGFSPTREEIVEVALPHLQQAEGAIVSFGQGCEGEPSLAAPLIAEAIKEIRTRTSQGTINMNTNAGYTEGIRLIAEAGIDSLRVSLNSAQPDWYQAYYRPPGYTLRDVRASLSLAARQGVFLSLNYLVFPGVSDQRAELEALVELVKSTGVKLIQLRNLNIDPDLYCQLTGVQEPGMGMVAFLKELRRQLPGVSLGNFSRPLR</sequence>
<evidence type="ECO:0000256" key="5">
    <source>
        <dbReference type="ARBA" id="ARBA00023004"/>
    </source>
</evidence>
<dbReference type="PANTHER" id="PTHR30352:SF5">
    <property type="entry name" value="PYRUVATE FORMATE-LYASE 1-ACTIVATING ENZYME"/>
    <property type="match status" value="1"/>
</dbReference>
<gene>
    <name evidence="8" type="ORF">SAMN02745885_02119</name>
</gene>
<dbReference type="EMBL" id="FUXM01000030">
    <property type="protein sequence ID" value="SKA15258.1"/>
    <property type="molecule type" value="Genomic_DNA"/>
</dbReference>
<dbReference type="AlphaFoldDB" id="A0A1T4RHP0"/>
<evidence type="ECO:0000256" key="4">
    <source>
        <dbReference type="ARBA" id="ARBA00022723"/>
    </source>
</evidence>
<dbReference type="OrthoDB" id="9764628at2"/>
<evidence type="ECO:0000256" key="6">
    <source>
        <dbReference type="ARBA" id="ARBA00023014"/>
    </source>
</evidence>